<dbReference type="PANTHER" id="PTHR45348">
    <property type="entry name" value="HYPOTHETICAL OXIDOREDUCTASE (EUROFUNG)"/>
    <property type="match status" value="1"/>
</dbReference>
<dbReference type="Proteomes" id="UP000251714">
    <property type="component" value="Unassembled WGS sequence"/>
</dbReference>
<keyword evidence="4" id="KW-0812">Transmembrane</keyword>
<dbReference type="InterPro" id="IPR013149">
    <property type="entry name" value="ADH-like_C"/>
</dbReference>
<feature type="transmembrane region" description="Helical" evidence="4">
    <location>
        <begin position="1298"/>
        <end position="1320"/>
    </location>
</feature>
<dbReference type="InterPro" id="IPR047122">
    <property type="entry name" value="Trans-enoyl_RdTase-like"/>
</dbReference>
<comment type="similarity">
    <text evidence="2">Belongs to the zinc-containing alcohol dehydrogenase family.</text>
</comment>
<organism evidence="8 9">
    <name type="scientific">Gibberella intermedia</name>
    <name type="common">Bulb rot disease fungus</name>
    <name type="synonym">Fusarium proliferatum</name>
    <dbReference type="NCBI Taxonomy" id="948311"/>
    <lineage>
        <taxon>Eukaryota</taxon>
        <taxon>Fungi</taxon>
        <taxon>Dikarya</taxon>
        <taxon>Ascomycota</taxon>
        <taxon>Pezizomycotina</taxon>
        <taxon>Sordariomycetes</taxon>
        <taxon>Hypocreomycetidae</taxon>
        <taxon>Hypocreales</taxon>
        <taxon>Nectriaceae</taxon>
        <taxon>Fusarium</taxon>
        <taxon>Fusarium fujikuroi species complex</taxon>
    </lineage>
</organism>
<evidence type="ECO:0000256" key="1">
    <source>
        <dbReference type="ARBA" id="ARBA00005986"/>
    </source>
</evidence>
<dbReference type="InterPro" id="IPR011008">
    <property type="entry name" value="Dimeric_a/b-barrel"/>
</dbReference>
<dbReference type="InterPro" id="IPR036291">
    <property type="entry name" value="NAD(P)-bd_dom_sf"/>
</dbReference>
<name>A0A365MYD5_GIBIN</name>
<dbReference type="InterPro" id="IPR013154">
    <property type="entry name" value="ADH-like_N"/>
</dbReference>
<reference evidence="8 9" key="1">
    <citation type="submission" date="2017-12" db="EMBL/GenBank/DDBJ databases">
        <title>Genome sequence of the mycotoxigenic crop pathogen Fusarium proliferatum, strain ITEM 2341 from Date Palm.</title>
        <authorList>
            <person name="Almiman B.F."/>
            <person name="Shittu T.A."/>
            <person name="Muthumeenakshi S."/>
            <person name="Baroncelli R."/>
            <person name="Sreenivasaprasada S."/>
        </authorList>
    </citation>
    <scope>NUCLEOTIDE SEQUENCE [LARGE SCALE GENOMIC DNA]</scope>
    <source>
        <strain evidence="8 9">ITEM 2341</strain>
    </source>
</reference>
<dbReference type="PANTHER" id="PTHR45348:SF2">
    <property type="entry name" value="ZINC-TYPE ALCOHOL DEHYDROGENASE-LIKE PROTEIN C2E1P3.01"/>
    <property type="match status" value="1"/>
</dbReference>
<feature type="domain" description="Alcohol dehydrogenase-like N-terminal" evidence="7">
    <location>
        <begin position="25"/>
        <end position="84"/>
    </location>
</feature>
<dbReference type="SUPFAM" id="SSF50129">
    <property type="entry name" value="GroES-like"/>
    <property type="match status" value="1"/>
</dbReference>
<dbReference type="Pfam" id="PF08240">
    <property type="entry name" value="ADH_N"/>
    <property type="match status" value="1"/>
</dbReference>
<dbReference type="InterPro" id="IPR011032">
    <property type="entry name" value="GroES-like_sf"/>
</dbReference>
<feature type="domain" description="EthD" evidence="6">
    <location>
        <begin position="285"/>
        <end position="382"/>
    </location>
</feature>
<keyword evidence="4" id="KW-1133">Transmembrane helix</keyword>
<evidence type="ECO:0000259" key="6">
    <source>
        <dbReference type="Pfam" id="PF07110"/>
    </source>
</evidence>
<dbReference type="Pfam" id="PF07110">
    <property type="entry name" value="EthD"/>
    <property type="match status" value="1"/>
</dbReference>
<feature type="transmembrane region" description="Helical" evidence="4">
    <location>
        <begin position="1012"/>
        <end position="1031"/>
    </location>
</feature>
<keyword evidence="4" id="KW-0472">Membrane</keyword>
<evidence type="ECO:0008006" key="10">
    <source>
        <dbReference type="Google" id="ProtNLM"/>
    </source>
</evidence>
<evidence type="ECO:0000256" key="4">
    <source>
        <dbReference type="SAM" id="Phobius"/>
    </source>
</evidence>
<dbReference type="Gene3D" id="3.40.50.720">
    <property type="entry name" value="NAD(P)-binding Rossmann-like Domain"/>
    <property type="match status" value="1"/>
</dbReference>
<evidence type="ECO:0000256" key="2">
    <source>
        <dbReference type="ARBA" id="ARBA00008072"/>
    </source>
</evidence>
<dbReference type="Gene3D" id="3.90.180.10">
    <property type="entry name" value="Medium-chain alcohol dehydrogenases, catalytic domain"/>
    <property type="match status" value="2"/>
</dbReference>
<protein>
    <recommendedName>
        <fullName evidence="10">Enoyl reductase (ER) domain-containing protein</fullName>
    </recommendedName>
</protein>
<evidence type="ECO:0000313" key="9">
    <source>
        <dbReference type="Proteomes" id="UP000251714"/>
    </source>
</evidence>
<keyword evidence="3" id="KW-0560">Oxidoreductase</keyword>
<dbReference type="EMBL" id="PKMI01000028">
    <property type="protein sequence ID" value="RBA13563.1"/>
    <property type="molecule type" value="Genomic_DNA"/>
</dbReference>
<dbReference type="Gene3D" id="3.30.70.100">
    <property type="match status" value="1"/>
</dbReference>
<comment type="similarity">
    <text evidence="1">Belongs to the tpcK family.</text>
</comment>
<evidence type="ECO:0000313" key="8">
    <source>
        <dbReference type="EMBL" id="RBA13563.1"/>
    </source>
</evidence>
<proteinExistence type="inferred from homology"/>
<evidence type="ECO:0000256" key="3">
    <source>
        <dbReference type="ARBA" id="ARBA00023002"/>
    </source>
</evidence>
<feature type="domain" description="Alcohol dehydrogenase-like C-terminal" evidence="5">
    <location>
        <begin position="87"/>
        <end position="170"/>
    </location>
</feature>
<evidence type="ECO:0000259" key="7">
    <source>
        <dbReference type="Pfam" id="PF08240"/>
    </source>
</evidence>
<evidence type="ECO:0000259" key="5">
    <source>
        <dbReference type="Pfam" id="PF00107"/>
    </source>
</evidence>
<sequence length="1402" mass="155554">MAKRLVLAAPFGSLQLEAYDPAPPGPTQIQVKVLATSLNHLDWKRIKKNLFITSFPHVLGMDIVGHVVDPGESQRFQEGDLIGANGGVGKLAVQLAKISGYSVVAVTSSNETTAQAQARGADYAFSRSDPDLITKIKSVAPNLRLAFDTVVTEETISQIVDCCQKPATVATAIKYTGAAIDGVQLNSVYSGEIMGKTMAGQPSTAGVELGRWLWGGLDKWLGNGQITPLEFEVLNGLQKVQEGLDRLESGTLGNHPPSHRIITSPGVQTKDMMPHIKQIAAGRRKPNMTRKEFFDHRFRIHGSLSDAIEDKDQKPYKYIQTQVFDSAFGSRPGGPLNANHNWVGRDDTTELFFRDWDHVQKCFSSDYVKTTIAPDGPFFADFETSVVLMAYEKTIPLQTKAARKRAEVLSGAMDSGDSTVAMYFISTLDDTKDGESLEQTVTPRLVDAINSYCQDQVWGLICNVGAVSDQFDLNSYFGGANMPQYALVYKLFLAGPESVPLVRKAQAQFEKDAQSSVDLNKSFILFSQEALIMDVKEGVRFNRNPFSATELQCLVSLEGSWWLAAEVRMALINCYYAGMALPIDDTTDAPVSLSQPAPAGPIPTTAWHAYFSYGIGHLDYNGLLEQRTPCIRSLREQWNVKSQFFLQPPAAQGVPQLSSNYEINETATFPYPKAYREIMFPLNPIPRRDEEHGAADGENSPTQNDVRQAQAERIEWKTTFSTPLFGVTRTSAIEFEERVVFVDKPEQLFSKLRWATFRLRGMRGTLLSLKHLKGFRLYKCDVDTGAHTRVSLDDNGVGDLQLFMSTCRKWHVPRHISLAWSDWIHCTLNNKRLDILEGEYGLELVLDWSVTRISIVVLVPVLLSLAIGIWLNAKAWTDLATIQTAWGTASYIVTAGASTAASLQQKYQLIVVGLMLSLMDLCTAKLSTIVFLQLETRWASLLQNYDSIIKKSILGSLLKGRRGSQRWTLLLSASLAFPLLLSVGYKSSVGGKVTTEVHASGGQYGLTGPVGFANFASGASLMVNATIPFMFNNVTKLPPQPQTFGFNMLLLKDDTIRVAMLDGPSPSYVKSIRAELRGQQSYTVSADVFGLAWHLDHEADKQRNNDTWWNNLFESSDDDAPQNISLYKEEKWLSTLWPQGQVDQFFVLLTPHVGLSKELRKIKPSKERFQREALEFTSQRLNCHGKWKITANSVNLIEGSCAGSFVEEFPDGCRHLHLNDARYLLSDFVSDLLTANLDEAAQIRFTAVVSSLLWSRLAAFCGIGSPVNDLDPKDRERFEYHRPDKAWKTVTVLKRSPLLAIVLLAQPTVGLVLLIVRIVFCSSPVSGGFGLISVLAGHRPDDGGTLRGAGLSGDVNERIELVFDEHGDLCGDGGERLRFRLREARNSMHHHRSELKPRVNYH</sequence>
<dbReference type="InterPro" id="IPR009799">
    <property type="entry name" value="EthD_dom"/>
</dbReference>
<gene>
    <name evidence="8" type="ORF">FPRO05_02356</name>
</gene>
<dbReference type="SUPFAM" id="SSF51735">
    <property type="entry name" value="NAD(P)-binding Rossmann-fold domains"/>
    <property type="match status" value="1"/>
</dbReference>
<dbReference type="GO" id="GO:0016651">
    <property type="term" value="F:oxidoreductase activity, acting on NAD(P)H"/>
    <property type="evidence" value="ECO:0007669"/>
    <property type="project" value="InterPro"/>
</dbReference>
<dbReference type="SUPFAM" id="SSF54909">
    <property type="entry name" value="Dimeric alpha+beta barrel"/>
    <property type="match status" value="1"/>
</dbReference>
<accession>A0A365MYD5</accession>
<feature type="transmembrane region" description="Helical" evidence="4">
    <location>
        <begin position="967"/>
        <end position="985"/>
    </location>
</feature>
<comment type="caution">
    <text evidence="8">The sequence shown here is derived from an EMBL/GenBank/DDBJ whole genome shotgun (WGS) entry which is preliminary data.</text>
</comment>
<dbReference type="Pfam" id="PF00107">
    <property type="entry name" value="ADH_zinc_N"/>
    <property type="match status" value="1"/>
</dbReference>
<feature type="transmembrane region" description="Helical" evidence="4">
    <location>
        <begin position="853"/>
        <end position="873"/>
    </location>
</feature>